<dbReference type="Gene3D" id="1.10.10.60">
    <property type="entry name" value="Homeodomain-like"/>
    <property type="match status" value="1"/>
</dbReference>
<dbReference type="Gene3D" id="3.40.50.880">
    <property type="match status" value="1"/>
</dbReference>
<dbReference type="PANTHER" id="PTHR46796">
    <property type="entry name" value="HTH-TYPE TRANSCRIPTIONAL ACTIVATOR RHAS-RELATED"/>
    <property type="match status" value="1"/>
</dbReference>
<name>A0ABX2PR88_9RHOB</name>
<evidence type="ECO:0000313" key="6">
    <source>
        <dbReference type="Proteomes" id="UP000630805"/>
    </source>
</evidence>
<dbReference type="InterPro" id="IPR029062">
    <property type="entry name" value="Class_I_gatase-like"/>
</dbReference>
<evidence type="ECO:0000256" key="2">
    <source>
        <dbReference type="ARBA" id="ARBA00023125"/>
    </source>
</evidence>
<evidence type="ECO:0000313" key="5">
    <source>
        <dbReference type="EMBL" id="NVO56635.1"/>
    </source>
</evidence>
<keyword evidence="1" id="KW-0805">Transcription regulation</keyword>
<gene>
    <name evidence="5" type="ORF">HW561_12640</name>
</gene>
<keyword evidence="6" id="KW-1185">Reference proteome</keyword>
<dbReference type="SMART" id="SM00342">
    <property type="entry name" value="HTH_ARAC"/>
    <property type="match status" value="1"/>
</dbReference>
<dbReference type="InterPro" id="IPR018060">
    <property type="entry name" value="HTH_AraC"/>
</dbReference>
<accession>A0ABX2PR88</accession>
<protein>
    <submittedName>
        <fullName evidence="5">Helix-turn-helix domain-containing protein</fullName>
    </submittedName>
</protein>
<dbReference type="RefSeq" id="WP_176865280.1">
    <property type="nucleotide sequence ID" value="NZ_JABXWT010000006.1"/>
</dbReference>
<feature type="domain" description="HTH araC/xylS-type" evidence="4">
    <location>
        <begin position="205"/>
        <end position="303"/>
    </location>
</feature>
<dbReference type="PANTHER" id="PTHR46796:SF6">
    <property type="entry name" value="ARAC SUBFAMILY"/>
    <property type="match status" value="1"/>
</dbReference>
<dbReference type="SUPFAM" id="SSF46689">
    <property type="entry name" value="Homeodomain-like"/>
    <property type="match status" value="2"/>
</dbReference>
<organism evidence="5 6">
    <name type="scientific">Ruegeria haliotis</name>
    <dbReference type="NCBI Taxonomy" id="2747601"/>
    <lineage>
        <taxon>Bacteria</taxon>
        <taxon>Pseudomonadati</taxon>
        <taxon>Pseudomonadota</taxon>
        <taxon>Alphaproteobacteria</taxon>
        <taxon>Rhodobacterales</taxon>
        <taxon>Roseobacteraceae</taxon>
        <taxon>Ruegeria</taxon>
    </lineage>
</organism>
<dbReference type="SUPFAM" id="SSF52317">
    <property type="entry name" value="Class I glutamine amidotransferase-like"/>
    <property type="match status" value="1"/>
</dbReference>
<comment type="caution">
    <text evidence="5">The sequence shown here is derived from an EMBL/GenBank/DDBJ whole genome shotgun (WGS) entry which is preliminary data.</text>
</comment>
<dbReference type="Pfam" id="PF12833">
    <property type="entry name" value="HTH_18"/>
    <property type="match status" value="1"/>
</dbReference>
<dbReference type="InterPro" id="IPR050204">
    <property type="entry name" value="AraC_XylS_family_regulators"/>
</dbReference>
<reference evidence="5 6" key="1">
    <citation type="submission" date="2020-06" db="EMBL/GenBank/DDBJ databases">
        <authorList>
            <person name="Cao W.R."/>
        </authorList>
    </citation>
    <scope>NUCLEOTIDE SEQUENCE [LARGE SCALE GENOMIC DNA]</scope>
    <source>
        <strain evidence="5 6">B1Z28</strain>
    </source>
</reference>
<dbReference type="PROSITE" id="PS01124">
    <property type="entry name" value="HTH_ARAC_FAMILY_2"/>
    <property type="match status" value="1"/>
</dbReference>
<evidence type="ECO:0000256" key="1">
    <source>
        <dbReference type="ARBA" id="ARBA00023015"/>
    </source>
</evidence>
<evidence type="ECO:0000259" key="4">
    <source>
        <dbReference type="PROSITE" id="PS01124"/>
    </source>
</evidence>
<keyword evidence="3" id="KW-0804">Transcription</keyword>
<evidence type="ECO:0000256" key="3">
    <source>
        <dbReference type="ARBA" id="ARBA00023163"/>
    </source>
</evidence>
<proteinExistence type="predicted"/>
<dbReference type="EMBL" id="JABXWT010000006">
    <property type="protein sequence ID" value="NVO56635.1"/>
    <property type="molecule type" value="Genomic_DNA"/>
</dbReference>
<dbReference type="PROSITE" id="PS00041">
    <property type="entry name" value="HTH_ARAC_FAMILY_1"/>
    <property type="match status" value="1"/>
</dbReference>
<dbReference type="InterPro" id="IPR018062">
    <property type="entry name" value="HTH_AraC-typ_CS"/>
</dbReference>
<keyword evidence="2" id="KW-0238">DNA-binding</keyword>
<dbReference type="InterPro" id="IPR009057">
    <property type="entry name" value="Homeodomain-like_sf"/>
</dbReference>
<dbReference type="Proteomes" id="UP000630805">
    <property type="component" value="Unassembled WGS sequence"/>
</dbReference>
<sequence>MPLDQLSVGLAYLKTANQLAPDKRLRVSVLSFAGADVQSDCGVNLSTSRIDDDAARCGYLFLLGGPDLPPDQQNHLGRVARSQLRAGRVLGAVEAALIPLARTGLLCGLDVAASSSVLSALQEQFPDISPASNDSHASGAIWSAGSGFSLLNLLSKTTSDTLTPQEQPRLNRKFLSYRPNFGRCIACAHDVAQVDDGFTGDIVVDKAIELFRNNLEEPLQINSIAEEVGISVRQLERKFVTATGLTPKAYYLEERLEKAHAIVRCTNLTLAEVALASGFGSYATLSQKYKQRFGQTPACERARMSAPGFET</sequence>